<keyword evidence="2" id="KW-1185">Reference proteome</keyword>
<reference evidence="1 2" key="1">
    <citation type="journal article" date="2019" name="Sci. Rep.">
        <title>Orb-weaving spider Araneus ventricosus genome elucidates the spidroin gene catalogue.</title>
        <authorList>
            <person name="Kono N."/>
            <person name="Nakamura H."/>
            <person name="Ohtoshi R."/>
            <person name="Moran D.A.P."/>
            <person name="Shinohara A."/>
            <person name="Yoshida Y."/>
            <person name="Fujiwara M."/>
            <person name="Mori M."/>
            <person name="Tomita M."/>
            <person name="Arakawa K."/>
        </authorList>
    </citation>
    <scope>NUCLEOTIDE SEQUENCE [LARGE SCALE GENOMIC DNA]</scope>
</reference>
<gene>
    <name evidence="1" type="ORF">AVEN_235163_1</name>
</gene>
<dbReference type="Proteomes" id="UP000499080">
    <property type="component" value="Unassembled WGS sequence"/>
</dbReference>
<organism evidence="1 2">
    <name type="scientific">Araneus ventricosus</name>
    <name type="common">Orbweaver spider</name>
    <name type="synonym">Epeira ventricosa</name>
    <dbReference type="NCBI Taxonomy" id="182803"/>
    <lineage>
        <taxon>Eukaryota</taxon>
        <taxon>Metazoa</taxon>
        <taxon>Ecdysozoa</taxon>
        <taxon>Arthropoda</taxon>
        <taxon>Chelicerata</taxon>
        <taxon>Arachnida</taxon>
        <taxon>Araneae</taxon>
        <taxon>Araneomorphae</taxon>
        <taxon>Entelegynae</taxon>
        <taxon>Araneoidea</taxon>
        <taxon>Araneidae</taxon>
        <taxon>Araneus</taxon>
    </lineage>
</organism>
<dbReference type="AlphaFoldDB" id="A0A4Y2H3L0"/>
<accession>A0A4Y2H3L0</accession>
<proteinExistence type="predicted"/>
<evidence type="ECO:0000313" key="1">
    <source>
        <dbReference type="EMBL" id="GBM60902.1"/>
    </source>
</evidence>
<evidence type="ECO:0000313" key="2">
    <source>
        <dbReference type="Proteomes" id="UP000499080"/>
    </source>
</evidence>
<dbReference type="EMBL" id="BGPR01001744">
    <property type="protein sequence ID" value="GBM60902.1"/>
    <property type="molecule type" value="Genomic_DNA"/>
</dbReference>
<sequence length="131" mass="14897">MDEVLTGEVLHYHRILPQTSVSHLPPMELISLPGALSAVENEEKQFSLHCKSQVRYKCGSVPRESAPGRQVPPYIRDQSDFYLRCSKVALTSRRCHTSFLTRVCDSWAWLDFLDQVGLEPPPPEALFDLTK</sequence>
<comment type="caution">
    <text evidence="1">The sequence shown here is derived from an EMBL/GenBank/DDBJ whole genome shotgun (WGS) entry which is preliminary data.</text>
</comment>
<protein>
    <submittedName>
        <fullName evidence="1">Uncharacterized protein</fullName>
    </submittedName>
</protein>
<name>A0A4Y2H3L0_ARAVE</name>